<keyword evidence="6" id="KW-1185">Reference proteome</keyword>
<dbReference type="InterPro" id="IPR015590">
    <property type="entry name" value="Aldehyde_DH_dom"/>
</dbReference>
<dbReference type="InterPro" id="IPR016160">
    <property type="entry name" value="Ald_DH_CS_CYS"/>
</dbReference>
<dbReference type="SUPFAM" id="SSF53720">
    <property type="entry name" value="ALDH-like"/>
    <property type="match status" value="1"/>
</dbReference>
<protein>
    <submittedName>
        <fullName evidence="5">Aldehyde dehydrogenase family protein</fullName>
    </submittedName>
</protein>
<evidence type="ECO:0000256" key="3">
    <source>
        <dbReference type="RuleBase" id="RU003345"/>
    </source>
</evidence>
<dbReference type="Pfam" id="PF00171">
    <property type="entry name" value="Aldedh"/>
    <property type="match status" value="1"/>
</dbReference>
<dbReference type="PROSITE" id="PS00687">
    <property type="entry name" value="ALDEHYDE_DEHYDR_GLU"/>
    <property type="match status" value="1"/>
</dbReference>
<dbReference type="Gene3D" id="3.40.605.10">
    <property type="entry name" value="Aldehyde Dehydrogenase, Chain A, domain 1"/>
    <property type="match status" value="1"/>
</dbReference>
<sequence>MSEHPSETEQEARVFNPADGSILARYAWMTNEQVDRAFADARLAQAEWAALSVKERASRIRPLEQWFVNQAQDLAASISACNGKPLQDALATEVLPGAGAIRHYCRMAPRWLKAEHPRRSSVAYLNKHTRIHYQPHGLVGIIAPWNYPLGIPAHEVVAALLAGNAVVFKTAPETVPVGDALARGLGELDIPDGLFHHLILPGPIAGERFMANPGGVDKLCFTGSVPVGRLLARKAAETFTPVSLELGGKDAMLVCGDAPLQRSVNGALWGSLQNGGQACAGIERIYVEASLYEDFVATLAERVSKLRVGLPTSPDTDIGPMTSQRQRDRVADQVDAAVADGARIAARSPLPDDLPPGGFYYPPTLLTEVTDDMAVMREETFGPVLAVRKVRDMQEAIQLANASPFGLTASIWTRRRRRGRRLALQLIAGTVTVNDHLMTHGMPEISWGGPRQSGLGRTHGRSGLMGMVREQNVVDERLWFARRAPWWFPYSTRSARGLEGALHAFHGRGAGLRLSGIGRFLRLIPGLFRSQGS</sequence>
<keyword evidence="1 3" id="KW-0560">Oxidoreductase</keyword>
<accession>A0ABU0W3A8</accession>
<evidence type="ECO:0000256" key="2">
    <source>
        <dbReference type="PROSITE-ProRule" id="PRU10007"/>
    </source>
</evidence>
<evidence type="ECO:0000259" key="4">
    <source>
        <dbReference type="Pfam" id="PF00171"/>
    </source>
</evidence>
<name>A0ABU0W3A8_9GAMM</name>
<dbReference type="InterPro" id="IPR029510">
    <property type="entry name" value="Ald_DH_CS_GLU"/>
</dbReference>
<feature type="active site" evidence="2">
    <location>
        <position position="245"/>
    </location>
</feature>
<dbReference type="InterPro" id="IPR016161">
    <property type="entry name" value="Ald_DH/histidinol_DH"/>
</dbReference>
<comment type="caution">
    <text evidence="5">The sequence shown here is derived from an EMBL/GenBank/DDBJ whole genome shotgun (WGS) entry which is preliminary data.</text>
</comment>
<feature type="domain" description="Aldehyde dehydrogenase" evidence="4">
    <location>
        <begin position="7"/>
        <end position="472"/>
    </location>
</feature>
<gene>
    <name evidence="5" type="ORF">RBH19_00790</name>
</gene>
<evidence type="ECO:0000313" key="6">
    <source>
        <dbReference type="Proteomes" id="UP001239019"/>
    </source>
</evidence>
<evidence type="ECO:0000313" key="5">
    <source>
        <dbReference type="EMBL" id="MDQ2068408.1"/>
    </source>
</evidence>
<dbReference type="CDD" id="cd07099">
    <property type="entry name" value="ALDH_DDALDH"/>
    <property type="match status" value="1"/>
</dbReference>
<dbReference type="PROSITE" id="PS00070">
    <property type="entry name" value="ALDEHYDE_DEHYDR_CYS"/>
    <property type="match status" value="1"/>
</dbReference>
<dbReference type="PANTHER" id="PTHR11699">
    <property type="entry name" value="ALDEHYDE DEHYDROGENASE-RELATED"/>
    <property type="match status" value="1"/>
</dbReference>
<dbReference type="Proteomes" id="UP001239019">
    <property type="component" value="Unassembled WGS sequence"/>
</dbReference>
<dbReference type="InterPro" id="IPR016163">
    <property type="entry name" value="Ald_DH_C"/>
</dbReference>
<evidence type="ECO:0000256" key="1">
    <source>
        <dbReference type="ARBA" id="ARBA00023002"/>
    </source>
</evidence>
<reference evidence="5 6" key="1">
    <citation type="submission" date="2023-08" db="EMBL/GenBank/DDBJ databases">
        <title>Whole-genome sequencing of halo(alkali)philic microorganisms from hypersaline lakes.</title>
        <authorList>
            <person name="Sorokin D.Y."/>
            <person name="Abbas B."/>
            <person name="Merkel A.Y."/>
        </authorList>
    </citation>
    <scope>NUCLEOTIDE SEQUENCE [LARGE SCALE GENOMIC DNA]</scope>
    <source>
        <strain evidence="5 6">AB-CW4</strain>
    </source>
</reference>
<dbReference type="Gene3D" id="3.40.309.10">
    <property type="entry name" value="Aldehyde Dehydrogenase, Chain A, domain 2"/>
    <property type="match status" value="1"/>
</dbReference>
<organism evidence="5 6">
    <name type="scientific">Natronospira bacteriovora</name>
    <dbReference type="NCBI Taxonomy" id="3069753"/>
    <lineage>
        <taxon>Bacteria</taxon>
        <taxon>Pseudomonadati</taxon>
        <taxon>Pseudomonadota</taxon>
        <taxon>Gammaproteobacteria</taxon>
        <taxon>Natronospirales</taxon>
        <taxon>Natronospiraceae</taxon>
        <taxon>Natronospira</taxon>
    </lineage>
</organism>
<comment type="similarity">
    <text evidence="3">Belongs to the aldehyde dehydrogenase family.</text>
</comment>
<proteinExistence type="inferred from homology"/>
<dbReference type="EMBL" id="JAVDDT010000001">
    <property type="protein sequence ID" value="MDQ2068408.1"/>
    <property type="molecule type" value="Genomic_DNA"/>
</dbReference>
<dbReference type="RefSeq" id="WP_306726899.1">
    <property type="nucleotide sequence ID" value="NZ_JAVDDT010000001.1"/>
</dbReference>
<dbReference type="InterPro" id="IPR016162">
    <property type="entry name" value="Ald_DH_N"/>
</dbReference>